<feature type="transmembrane region" description="Helical" evidence="11">
    <location>
        <begin position="155"/>
        <end position="177"/>
    </location>
</feature>
<accession>B8HY18</accession>
<feature type="transmembrane region" description="Helical" evidence="11">
    <location>
        <begin position="198"/>
        <end position="217"/>
    </location>
</feature>
<name>B8HY18_CYAP4</name>
<keyword evidence="9 11" id="KW-0472">Membrane</keyword>
<gene>
    <name evidence="12" type="ordered locus">Cyan7425_1071</name>
</gene>
<evidence type="ECO:0000256" key="1">
    <source>
        <dbReference type="ARBA" id="ARBA00004651"/>
    </source>
</evidence>
<evidence type="ECO:0000256" key="4">
    <source>
        <dbReference type="ARBA" id="ARBA00022475"/>
    </source>
</evidence>
<keyword evidence="6 11" id="KW-0812">Transmembrane</keyword>
<dbReference type="PANTHER" id="PTHR11101">
    <property type="entry name" value="PHOSPHATE TRANSPORTER"/>
    <property type="match status" value="1"/>
</dbReference>
<sequence length="497" mass="52823">MEVTHELTLTSGVFLILALGLALGFEFVNGFHDTANAVATVIYTNTLKPQVAVVWSGLWNFLGVLVSTGAVAYSIVALLPVELVINAGSRAGLAMVFSLLLSGIIWNLSTWSLGIPVSSSHTLVGSIMGVGIANSLLTPGSAFDQGVNWGKATEVFISLLVSPIIGFCSAALLLLLARTLIRQPELYKAADEAIAPPIWIRGLLILTCTGVSFAHGSNDGQKGMGLIMLILVGIIPGLFALNLGTDAATLSQLIKSSQEIVITLDQHSGIPGTSLNPQVAQNDLSNFVQPNGKTSPQVFAAISAKSSEISNLLAHQTSLKQLSRDERRSVRNDLYLVSSSITKLDKQQDLDSAKLRTKLLAYQQLMDPITKFIPTWVKAATALALGLGTMIGWQRIVVTVGEKIGKEHLSYGQGAVAELVAAATIFAGDYYGLPISTTHVLSSGVAGTMVANRSGLQGNTLRNIILAWILTLPVCILLAFTLFTTSLYFFTNTYQAI</sequence>
<evidence type="ECO:0000256" key="10">
    <source>
        <dbReference type="ARBA" id="ARBA00047348"/>
    </source>
</evidence>
<dbReference type="GO" id="GO:0035435">
    <property type="term" value="P:phosphate ion transmembrane transport"/>
    <property type="evidence" value="ECO:0007669"/>
    <property type="project" value="TreeGrafter"/>
</dbReference>
<dbReference type="eggNOG" id="COG0306">
    <property type="taxonomic scope" value="Bacteria"/>
</dbReference>
<evidence type="ECO:0000256" key="7">
    <source>
        <dbReference type="ARBA" id="ARBA00022847"/>
    </source>
</evidence>
<keyword evidence="7" id="KW-0769">Symport</keyword>
<feature type="transmembrane region" description="Helical" evidence="11">
    <location>
        <begin position="58"/>
        <end position="79"/>
    </location>
</feature>
<reference evidence="12" key="1">
    <citation type="submission" date="2009-01" db="EMBL/GenBank/DDBJ databases">
        <title>Complete sequence of chromosome Cyanothece sp. PCC 7425.</title>
        <authorList>
            <consortium name="US DOE Joint Genome Institute"/>
            <person name="Lucas S."/>
            <person name="Copeland A."/>
            <person name="Lapidus A."/>
            <person name="Glavina del Rio T."/>
            <person name="Dalin E."/>
            <person name="Tice H."/>
            <person name="Bruce D."/>
            <person name="Goodwin L."/>
            <person name="Pitluck S."/>
            <person name="Sims D."/>
            <person name="Meineke L."/>
            <person name="Brettin T."/>
            <person name="Detter J.C."/>
            <person name="Han C."/>
            <person name="Larimer F."/>
            <person name="Land M."/>
            <person name="Hauser L."/>
            <person name="Kyrpides N."/>
            <person name="Ovchinnikova G."/>
            <person name="Liberton M."/>
            <person name="Stoeckel J."/>
            <person name="Banerjee A."/>
            <person name="Singh A."/>
            <person name="Page L."/>
            <person name="Sato H."/>
            <person name="Zhao L."/>
            <person name="Sherman L."/>
            <person name="Pakrasi H."/>
            <person name="Richardson P."/>
        </authorList>
    </citation>
    <scope>NUCLEOTIDE SEQUENCE</scope>
    <source>
        <strain evidence="12">PCC 7425</strain>
    </source>
</reference>
<comment type="catalytic activity">
    <reaction evidence="10">
        <text>phosphate(in) + H(+)(in) = phosphate(out) + H(+)(out)</text>
        <dbReference type="Rhea" id="RHEA:29939"/>
        <dbReference type="ChEBI" id="CHEBI:15378"/>
        <dbReference type="ChEBI" id="CHEBI:43474"/>
    </reaction>
</comment>
<evidence type="ECO:0000256" key="5">
    <source>
        <dbReference type="ARBA" id="ARBA00022592"/>
    </source>
</evidence>
<dbReference type="KEGG" id="cyn:Cyan7425_1071"/>
<keyword evidence="5 11" id="KW-0592">Phosphate transport</keyword>
<feature type="transmembrane region" description="Helical" evidence="11">
    <location>
        <begin position="465"/>
        <end position="490"/>
    </location>
</feature>
<evidence type="ECO:0000256" key="8">
    <source>
        <dbReference type="ARBA" id="ARBA00022989"/>
    </source>
</evidence>
<organism evidence="12">
    <name type="scientific">Cyanothece sp. (strain PCC 7425 / ATCC 29141)</name>
    <dbReference type="NCBI Taxonomy" id="395961"/>
    <lineage>
        <taxon>Bacteria</taxon>
        <taxon>Bacillati</taxon>
        <taxon>Cyanobacteriota</taxon>
        <taxon>Cyanophyceae</taxon>
        <taxon>Gomontiellales</taxon>
        <taxon>Cyanothecaceae</taxon>
        <taxon>Cyanothece</taxon>
    </lineage>
</organism>
<dbReference type="InterPro" id="IPR001204">
    <property type="entry name" value="Phos_transporter"/>
</dbReference>
<dbReference type="GO" id="GO:0005886">
    <property type="term" value="C:plasma membrane"/>
    <property type="evidence" value="ECO:0007669"/>
    <property type="project" value="UniProtKB-SubCell"/>
</dbReference>
<evidence type="ECO:0000256" key="3">
    <source>
        <dbReference type="ARBA" id="ARBA00022448"/>
    </source>
</evidence>
<keyword evidence="4" id="KW-1003">Cell membrane</keyword>
<proteinExistence type="inferred from homology"/>
<comment type="subcellular location">
    <subcellularLocation>
        <location evidence="1">Cell membrane</location>
        <topology evidence="1">Multi-pass membrane protein</topology>
    </subcellularLocation>
    <subcellularLocation>
        <location evidence="11">Membrane</location>
        <topology evidence="11">Multi-pass membrane protein</topology>
    </subcellularLocation>
</comment>
<evidence type="ECO:0000256" key="11">
    <source>
        <dbReference type="RuleBase" id="RU363058"/>
    </source>
</evidence>
<protein>
    <recommendedName>
        <fullName evidence="11">Phosphate transporter</fullName>
    </recommendedName>
</protein>
<evidence type="ECO:0000256" key="6">
    <source>
        <dbReference type="ARBA" id="ARBA00022692"/>
    </source>
</evidence>
<comment type="similarity">
    <text evidence="2">Belongs to the inorganic phosphate transporter (PiT) (TC 2.A.20) family. Pit subfamily.</text>
</comment>
<dbReference type="AlphaFoldDB" id="B8HY18"/>
<dbReference type="Pfam" id="PF01384">
    <property type="entry name" value="PHO4"/>
    <property type="match status" value="1"/>
</dbReference>
<feature type="transmembrane region" description="Helical" evidence="11">
    <location>
        <begin position="223"/>
        <end position="243"/>
    </location>
</feature>
<dbReference type="GO" id="GO:0015293">
    <property type="term" value="F:symporter activity"/>
    <property type="evidence" value="ECO:0007669"/>
    <property type="project" value="UniProtKB-KW"/>
</dbReference>
<dbReference type="STRING" id="395961.Cyan7425_1071"/>
<evidence type="ECO:0000313" key="12">
    <source>
        <dbReference type="EMBL" id="ACL43457.1"/>
    </source>
</evidence>
<keyword evidence="3 11" id="KW-0813">Transport</keyword>
<dbReference type="GO" id="GO:0005315">
    <property type="term" value="F:phosphate transmembrane transporter activity"/>
    <property type="evidence" value="ECO:0007669"/>
    <property type="project" value="InterPro"/>
</dbReference>
<dbReference type="HOGENOM" id="CLU_015355_4_0_3"/>
<evidence type="ECO:0000256" key="2">
    <source>
        <dbReference type="ARBA" id="ARBA00005342"/>
    </source>
</evidence>
<dbReference type="PANTHER" id="PTHR11101:SF65">
    <property type="entry name" value="LOW-AFFINITY INORGANIC PHOSPHATE TRANSPORTER PITA-RELATED"/>
    <property type="match status" value="1"/>
</dbReference>
<feature type="transmembrane region" description="Helical" evidence="11">
    <location>
        <begin position="91"/>
        <end position="109"/>
    </location>
</feature>
<keyword evidence="8 11" id="KW-1133">Transmembrane helix</keyword>
<evidence type="ECO:0000256" key="9">
    <source>
        <dbReference type="ARBA" id="ARBA00023136"/>
    </source>
</evidence>
<dbReference type="EMBL" id="CP001344">
    <property type="protein sequence ID" value="ACL43457.1"/>
    <property type="molecule type" value="Genomic_DNA"/>
</dbReference>